<name>A0ABQ5QZ01_9ACTN</name>
<sequence length="327" mass="33588">MACFAGVTPNPNLRHARAAVAAARMFRPDAVVGIGGGSTLDVAKIAALFGDDPHGAGLDDPTCLRPPDSRRTSLVLVPTVSGSGSELTRFATIYADGVKRSVDHAAARADVVLVDPDLTATVPVRVGIPAALDALAQAAESYWSVRATPASRSLAHEALRRLAPMLGVLRDTAAFADPGVRAELAIGAAWAGAAIDLTRTTAAHALSYPLTAHRGLAHGTAVALHLRWLLPHHAHLTDDCRHPGGAAALRSLAADIDTIVRHGCGSPLEALVSDLLAAGGQPGSHAELALRPDVWGPVFDAALASDRAGNNPSVLTLETVLVAATTC</sequence>
<feature type="domain" description="Alcohol dehydrogenase iron-type/glycerol dehydrogenase GldA" evidence="2">
    <location>
        <begin position="3"/>
        <end position="116"/>
    </location>
</feature>
<protein>
    <recommendedName>
        <fullName evidence="6">Alcohol dehydrogenase iron-type/glycerol dehydrogenase GldA domain-containing protein</fullName>
    </recommendedName>
</protein>
<evidence type="ECO:0000313" key="4">
    <source>
        <dbReference type="EMBL" id="GLH99778.1"/>
    </source>
</evidence>
<evidence type="ECO:0000259" key="2">
    <source>
        <dbReference type="Pfam" id="PF00465"/>
    </source>
</evidence>
<dbReference type="Pfam" id="PF00465">
    <property type="entry name" value="Fe-ADH"/>
    <property type="match status" value="1"/>
</dbReference>
<dbReference type="Pfam" id="PF25137">
    <property type="entry name" value="ADH_Fe_C"/>
    <property type="match status" value="1"/>
</dbReference>
<dbReference type="Proteomes" id="UP001144280">
    <property type="component" value="Unassembled WGS sequence"/>
</dbReference>
<organism evidence="4 5">
    <name type="scientific">Phytohabitans aurantiacus</name>
    <dbReference type="NCBI Taxonomy" id="3016789"/>
    <lineage>
        <taxon>Bacteria</taxon>
        <taxon>Bacillati</taxon>
        <taxon>Actinomycetota</taxon>
        <taxon>Actinomycetes</taxon>
        <taxon>Micromonosporales</taxon>
        <taxon>Micromonosporaceae</taxon>
    </lineage>
</organism>
<dbReference type="Gene3D" id="1.20.1090.10">
    <property type="entry name" value="Dehydroquinate synthase-like - alpha domain"/>
    <property type="match status" value="1"/>
</dbReference>
<dbReference type="Gene3D" id="3.40.50.1970">
    <property type="match status" value="1"/>
</dbReference>
<feature type="domain" description="Fe-containing alcohol dehydrogenase-like C-terminal" evidence="3">
    <location>
        <begin position="131"/>
        <end position="320"/>
    </location>
</feature>
<comment type="caution">
    <text evidence="4">The sequence shown here is derived from an EMBL/GenBank/DDBJ whole genome shotgun (WGS) entry which is preliminary data.</text>
</comment>
<dbReference type="PANTHER" id="PTHR11496">
    <property type="entry name" value="ALCOHOL DEHYDROGENASE"/>
    <property type="match status" value="1"/>
</dbReference>
<keyword evidence="5" id="KW-1185">Reference proteome</keyword>
<reference evidence="4" key="1">
    <citation type="submission" date="2022-12" db="EMBL/GenBank/DDBJ databases">
        <title>New Phytohabitans aurantiacus sp. RD004123 nov., an actinomycete isolated from soil.</title>
        <authorList>
            <person name="Triningsih D.W."/>
            <person name="Harunari E."/>
            <person name="Igarashi Y."/>
        </authorList>
    </citation>
    <scope>NUCLEOTIDE SEQUENCE</scope>
    <source>
        <strain evidence="4">RD004123</strain>
    </source>
</reference>
<dbReference type="InterPro" id="IPR039697">
    <property type="entry name" value="Alcohol_dehydrogenase_Fe"/>
</dbReference>
<keyword evidence="1" id="KW-0560">Oxidoreductase</keyword>
<dbReference type="InterPro" id="IPR056798">
    <property type="entry name" value="ADH_Fe_C"/>
</dbReference>
<dbReference type="EMBL" id="BSDI01000027">
    <property type="protein sequence ID" value="GLH99778.1"/>
    <property type="molecule type" value="Genomic_DNA"/>
</dbReference>
<accession>A0ABQ5QZ01</accession>
<evidence type="ECO:0000256" key="1">
    <source>
        <dbReference type="ARBA" id="ARBA00023002"/>
    </source>
</evidence>
<evidence type="ECO:0000259" key="3">
    <source>
        <dbReference type="Pfam" id="PF25137"/>
    </source>
</evidence>
<dbReference type="InterPro" id="IPR001670">
    <property type="entry name" value="ADH_Fe/GldA"/>
</dbReference>
<evidence type="ECO:0000313" key="5">
    <source>
        <dbReference type="Proteomes" id="UP001144280"/>
    </source>
</evidence>
<dbReference type="PANTHER" id="PTHR11496:SF83">
    <property type="entry name" value="HYDROXYACID-OXOACID TRANSHYDROGENASE, MITOCHONDRIAL"/>
    <property type="match status" value="1"/>
</dbReference>
<gene>
    <name evidence="4" type="ORF">Pa4123_50540</name>
</gene>
<dbReference type="SUPFAM" id="SSF56796">
    <property type="entry name" value="Dehydroquinate synthase-like"/>
    <property type="match status" value="1"/>
</dbReference>
<evidence type="ECO:0008006" key="6">
    <source>
        <dbReference type="Google" id="ProtNLM"/>
    </source>
</evidence>
<proteinExistence type="predicted"/>